<name>A0A392PH00_9FABA</name>
<sequence>NTTVAHPRLLSELFFQSKLLKVLKKFYPDLSKEERANCLDAAFLSRMKIVENVVKPLKPNVNDYLYSDGYPTISEADSEEVIMNFLADIKKDIGVTIPRKMVPPEPTSDPHGAKKKRKNKASEGELVKEAKKPKVEKKKSSGALKIGASEIRSKKKH</sequence>
<dbReference type="Proteomes" id="UP000265520">
    <property type="component" value="Unassembled WGS sequence"/>
</dbReference>
<feature type="compositionally biased region" description="Basic and acidic residues" evidence="1">
    <location>
        <begin position="120"/>
        <end position="133"/>
    </location>
</feature>
<accession>A0A392PH00</accession>
<protein>
    <submittedName>
        <fullName evidence="2">Uncharacterized protein</fullName>
    </submittedName>
</protein>
<organism evidence="2 3">
    <name type="scientific">Trifolium medium</name>
    <dbReference type="NCBI Taxonomy" id="97028"/>
    <lineage>
        <taxon>Eukaryota</taxon>
        <taxon>Viridiplantae</taxon>
        <taxon>Streptophyta</taxon>
        <taxon>Embryophyta</taxon>
        <taxon>Tracheophyta</taxon>
        <taxon>Spermatophyta</taxon>
        <taxon>Magnoliopsida</taxon>
        <taxon>eudicotyledons</taxon>
        <taxon>Gunneridae</taxon>
        <taxon>Pentapetalae</taxon>
        <taxon>rosids</taxon>
        <taxon>fabids</taxon>
        <taxon>Fabales</taxon>
        <taxon>Fabaceae</taxon>
        <taxon>Papilionoideae</taxon>
        <taxon>50 kb inversion clade</taxon>
        <taxon>NPAAA clade</taxon>
        <taxon>Hologalegina</taxon>
        <taxon>IRL clade</taxon>
        <taxon>Trifolieae</taxon>
        <taxon>Trifolium</taxon>
    </lineage>
</organism>
<dbReference type="EMBL" id="LXQA010075194">
    <property type="protein sequence ID" value="MCI10155.1"/>
    <property type="molecule type" value="Genomic_DNA"/>
</dbReference>
<reference evidence="2 3" key="1">
    <citation type="journal article" date="2018" name="Front. Plant Sci.">
        <title>Red Clover (Trifolium pratense) and Zigzag Clover (T. medium) - A Picture of Genomic Similarities and Differences.</title>
        <authorList>
            <person name="Dluhosova J."/>
            <person name="Istvanek J."/>
            <person name="Nedelnik J."/>
            <person name="Repkova J."/>
        </authorList>
    </citation>
    <scope>NUCLEOTIDE SEQUENCE [LARGE SCALE GENOMIC DNA]</scope>
    <source>
        <strain evidence="3">cv. 10/8</strain>
        <tissue evidence="2">Leaf</tissue>
    </source>
</reference>
<evidence type="ECO:0000313" key="3">
    <source>
        <dbReference type="Proteomes" id="UP000265520"/>
    </source>
</evidence>
<keyword evidence="3" id="KW-1185">Reference proteome</keyword>
<feature type="non-terminal residue" evidence="2">
    <location>
        <position position="1"/>
    </location>
</feature>
<evidence type="ECO:0000256" key="1">
    <source>
        <dbReference type="SAM" id="MobiDB-lite"/>
    </source>
</evidence>
<dbReference type="AlphaFoldDB" id="A0A392PH00"/>
<evidence type="ECO:0000313" key="2">
    <source>
        <dbReference type="EMBL" id="MCI10155.1"/>
    </source>
</evidence>
<feature type="non-terminal residue" evidence="2">
    <location>
        <position position="157"/>
    </location>
</feature>
<comment type="caution">
    <text evidence="2">The sequence shown here is derived from an EMBL/GenBank/DDBJ whole genome shotgun (WGS) entry which is preliminary data.</text>
</comment>
<feature type="region of interest" description="Disordered" evidence="1">
    <location>
        <begin position="97"/>
        <end position="157"/>
    </location>
</feature>
<proteinExistence type="predicted"/>